<dbReference type="GO" id="GO:0005886">
    <property type="term" value="C:plasma membrane"/>
    <property type="evidence" value="ECO:0007669"/>
    <property type="project" value="UniProtKB-SubCell"/>
</dbReference>
<keyword evidence="3" id="KW-0812">Transmembrane</keyword>
<gene>
    <name evidence="8" type="ORF">CR105_04035</name>
</gene>
<evidence type="ECO:0000256" key="2">
    <source>
        <dbReference type="ARBA" id="ARBA00022475"/>
    </source>
</evidence>
<dbReference type="RefSeq" id="WP_099787156.1">
    <property type="nucleotide sequence ID" value="NZ_JBHLYV010000001.1"/>
</dbReference>
<dbReference type="Gene3D" id="3.30.450.20">
    <property type="entry name" value="PAS domain"/>
    <property type="match status" value="1"/>
</dbReference>
<keyword evidence="4" id="KW-1133">Transmembrane helix</keyword>
<feature type="signal peptide" evidence="6">
    <location>
        <begin position="1"/>
        <end position="20"/>
    </location>
</feature>
<reference evidence="8 9" key="1">
    <citation type="submission" date="2017-10" db="EMBL/GenBank/DDBJ databases">
        <title>Massilia psychrophilum sp. nov., a novel purple-pigmented bacterium isolated from Tianshan glacier, Xinjiang Municipality, China.</title>
        <authorList>
            <person name="Wang H."/>
        </authorList>
    </citation>
    <scope>NUCLEOTIDE SEQUENCE [LARGE SCALE GENOMIC DNA]</scope>
    <source>
        <strain evidence="8 9">JCM 30074</strain>
    </source>
</reference>
<dbReference type="OrthoDB" id="9178561at2"/>
<protein>
    <submittedName>
        <fullName evidence="8">Cache type 2 domain-containing protein</fullName>
    </submittedName>
</protein>
<comment type="subcellular location">
    <subcellularLocation>
        <location evidence="1">Cell membrane</location>
        <topology evidence="1">Multi-pass membrane protein</topology>
    </subcellularLocation>
</comment>
<dbReference type="Proteomes" id="UP000230390">
    <property type="component" value="Unassembled WGS sequence"/>
</dbReference>
<feature type="chain" id="PRO_5013627756" evidence="6">
    <location>
        <begin position="21"/>
        <end position="149"/>
    </location>
</feature>
<evidence type="ECO:0000313" key="8">
    <source>
        <dbReference type="EMBL" id="PIL46266.1"/>
    </source>
</evidence>
<feature type="domain" description="Single Cache" evidence="7">
    <location>
        <begin position="25"/>
        <end position="101"/>
    </location>
</feature>
<organism evidence="8 9">
    <name type="scientific">Massilia eurypsychrophila</name>
    <dbReference type="NCBI Taxonomy" id="1485217"/>
    <lineage>
        <taxon>Bacteria</taxon>
        <taxon>Pseudomonadati</taxon>
        <taxon>Pseudomonadota</taxon>
        <taxon>Betaproteobacteria</taxon>
        <taxon>Burkholderiales</taxon>
        <taxon>Oxalobacteraceae</taxon>
        <taxon>Telluria group</taxon>
        <taxon>Massilia</taxon>
    </lineage>
</organism>
<keyword evidence="6" id="KW-0732">Signal</keyword>
<dbReference type="EMBL" id="PDOC01000002">
    <property type="protein sequence ID" value="PIL46266.1"/>
    <property type="molecule type" value="Genomic_DNA"/>
</dbReference>
<evidence type="ECO:0000256" key="4">
    <source>
        <dbReference type="ARBA" id="ARBA00022989"/>
    </source>
</evidence>
<dbReference type="InterPro" id="IPR033480">
    <property type="entry name" value="sCache_2"/>
</dbReference>
<keyword evidence="5" id="KW-0472">Membrane</keyword>
<sequence length="149" mass="16149">MKLASAILLAAISCAPFAMAAEPTEKDAISMVEKGAAFMKANSQAEMIKRINAKDADYVQGPLYLTMRDSKGVILANPVNAAMIGKDLVDVPDADGKLFRRAILELAKAKGKGWVDYKFKNPTSGKVEDKTTYIYKVGEVTLEAGIYKK</sequence>
<evidence type="ECO:0000256" key="5">
    <source>
        <dbReference type="ARBA" id="ARBA00023136"/>
    </source>
</evidence>
<evidence type="ECO:0000259" key="7">
    <source>
        <dbReference type="SMART" id="SM01049"/>
    </source>
</evidence>
<keyword evidence="9" id="KW-1185">Reference proteome</keyword>
<name>A0A2G8TJP2_9BURK</name>
<proteinExistence type="predicted"/>
<dbReference type="Pfam" id="PF17200">
    <property type="entry name" value="sCache_2"/>
    <property type="match status" value="1"/>
</dbReference>
<keyword evidence="2" id="KW-1003">Cell membrane</keyword>
<dbReference type="SMART" id="SM01049">
    <property type="entry name" value="Cache_2"/>
    <property type="match status" value="1"/>
</dbReference>
<dbReference type="AlphaFoldDB" id="A0A2G8TJP2"/>
<accession>A0A2G8TJP2</accession>
<comment type="caution">
    <text evidence="8">The sequence shown here is derived from an EMBL/GenBank/DDBJ whole genome shotgun (WGS) entry which is preliminary data.</text>
</comment>
<evidence type="ECO:0000256" key="1">
    <source>
        <dbReference type="ARBA" id="ARBA00004651"/>
    </source>
</evidence>
<evidence type="ECO:0000313" key="9">
    <source>
        <dbReference type="Proteomes" id="UP000230390"/>
    </source>
</evidence>
<evidence type="ECO:0000256" key="6">
    <source>
        <dbReference type="SAM" id="SignalP"/>
    </source>
</evidence>
<evidence type="ECO:0000256" key="3">
    <source>
        <dbReference type="ARBA" id="ARBA00022692"/>
    </source>
</evidence>